<sequence>MSLKGQRLQNNTNPSTAHLWRSLEGRRCRYGEKAKTER</sequence>
<accession>B0TBI4</accession>
<dbReference type="HOGENOM" id="CLU_3328691_0_0_9"/>
<keyword evidence="3" id="KW-1185">Reference proteome</keyword>
<feature type="region of interest" description="Disordered" evidence="1">
    <location>
        <begin position="1"/>
        <end position="20"/>
    </location>
</feature>
<protein>
    <submittedName>
        <fullName evidence="2">Uncharacterized protein</fullName>
    </submittedName>
</protein>
<gene>
    <name evidence="2" type="ORF">HM1_2668</name>
</gene>
<dbReference type="EMBL" id="CP000930">
    <property type="protein sequence ID" value="ABZ85197.1"/>
    <property type="molecule type" value="Genomic_DNA"/>
</dbReference>
<dbReference type="Proteomes" id="UP000008550">
    <property type="component" value="Chromosome"/>
</dbReference>
<name>B0TBI4_HELMI</name>
<dbReference type="AlphaFoldDB" id="B0TBI4"/>
<feature type="compositionally biased region" description="Polar residues" evidence="1">
    <location>
        <begin position="7"/>
        <end position="16"/>
    </location>
</feature>
<organism evidence="2 3">
    <name type="scientific">Heliobacterium modesticaldum (strain ATCC 51547 / Ice1)</name>
    <dbReference type="NCBI Taxonomy" id="498761"/>
    <lineage>
        <taxon>Bacteria</taxon>
        <taxon>Bacillati</taxon>
        <taxon>Bacillota</taxon>
        <taxon>Clostridia</taxon>
        <taxon>Eubacteriales</taxon>
        <taxon>Heliobacteriaceae</taxon>
        <taxon>Heliomicrobium</taxon>
    </lineage>
</organism>
<proteinExistence type="predicted"/>
<reference evidence="2 3" key="1">
    <citation type="journal article" date="2008" name="J. Bacteriol.">
        <title>The genome of Heliobacterium modesticaldum, a phototrophic representative of the Firmicutes containing the simplest photosynthetic apparatus.</title>
        <authorList>
            <person name="Sattley W.M."/>
            <person name="Madigan M.T."/>
            <person name="Swingley W.D."/>
            <person name="Cheung P.C."/>
            <person name="Clocksin K.M."/>
            <person name="Conrad A.L."/>
            <person name="Dejesa L.C."/>
            <person name="Honchak B.M."/>
            <person name="Jung D.O."/>
            <person name="Karbach L.E."/>
            <person name="Kurdoglu A."/>
            <person name="Lahiri S."/>
            <person name="Mastrian S.D."/>
            <person name="Page L.E."/>
            <person name="Taylor H.L."/>
            <person name="Wang Z.T."/>
            <person name="Raymond J."/>
            <person name="Chen M."/>
            <person name="Blankenship R.E."/>
            <person name="Touchman J.W."/>
        </authorList>
    </citation>
    <scope>NUCLEOTIDE SEQUENCE [LARGE SCALE GENOMIC DNA]</scope>
    <source>
        <strain evidence="3">ATCC 51547 / Ice1</strain>
    </source>
</reference>
<dbReference type="KEGG" id="hmo:HM1_2668"/>
<dbReference type="STRING" id="498761.HM1_2668"/>
<evidence type="ECO:0000313" key="2">
    <source>
        <dbReference type="EMBL" id="ABZ85197.1"/>
    </source>
</evidence>
<evidence type="ECO:0000313" key="3">
    <source>
        <dbReference type="Proteomes" id="UP000008550"/>
    </source>
</evidence>
<evidence type="ECO:0000256" key="1">
    <source>
        <dbReference type="SAM" id="MobiDB-lite"/>
    </source>
</evidence>